<dbReference type="InterPro" id="IPR006935">
    <property type="entry name" value="Helicase/UvrB_N"/>
</dbReference>
<dbReference type="SUPFAM" id="SSF52540">
    <property type="entry name" value="P-loop containing nucleoside triphosphate hydrolases"/>
    <property type="match status" value="1"/>
</dbReference>
<dbReference type="GO" id="GO:0016787">
    <property type="term" value="F:hydrolase activity"/>
    <property type="evidence" value="ECO:0007669"/>
    <property type="project" value="UniProtKB-KW"/>
</dbReference>
<evidence type="ECO:0000256" key="3">
    <source>
        <dbReference type="ARBA" id="ARBA00022806"/>
    </source>
</evidence>
<name>A0A6I6JXA3_9BACT</name>
<evidence type="ECO:0000313" key="6">
    <source>
        <dbReference type="EMBL" id="QGY45758.1"/>
    </source>
</evidence>
<evidence type="ECO:0000256" key="4">
    <source>
        <dbReference type="ARBA" id="ARBA00022840"/>
    </source>
</evidence>
<proteinExistence type="predicted"/>
<evidence type="ECO:0000256" key="1">
    <source>
        <dbReference type="ARBA" id="ARBA00022741"/>
    </source>
</evidence>
<organism evidence="6 7">
    <name type="scientific">Maribellus comscasis</name>
    <dbReference type="NCBI Taxonomy" id="2681766"/>
    <lineage>
        <taxon>Bacteria</taxon>
        <taxon>Pseudomonadati</taxon>
        <taxon>Bacteroidota</taxon>
        <taxon>Bacteroidia</taxon>
        <taxon>Marinilabiliales</taxon>
        <taxon>Prolixibacteraceae</taxon>
        <taxon>Maribellus</taxon>
    </lineage>
</organism>
<dbReference type="InterPro" id="IPR027417">
    <property type="entry name" value="P-loop_NTPase"/>
</dbReference>
<gene>
    <name evidence="6" type="ORF">GM418_19400</name>
</gene>
<dbReference type="SMART" id="SM00490">
    <property type="entry name" value="HELICc"/>
    <property type="match status" value="1"/>
</dbReference>
<keyword evidence="3 6" id="KW-0347">Helicase</keyword>
<dbReference type="CDD" id="cd17926">
    <property type="entry name" value="DEXHc_RE"/>
    <property type="match status" value="1"/>
</dbReference>
<keyword evidence="4" id="KW-0067">ATP-binding</keyword>
<dbReference type="InterPro" id="IPR001650">
    <property type="entry name" value="Helicase_C-like"/>
</dbReference>
<protein>
    <submittedName>
        <fullName evidence="6">DEAD/DEAH box helicase</fullName>
    </submittedName>
</protein>
<dbReference type="RefSeq" id="WP_158868897.1">
    <property type="nucleotide sequence ID" value="NZ_CP046401.1"/>
</dbReference>
<dbReference type="Pfam" id="PF00271">
    <property type="entry name" value="Helicase_C"/>
    <property type="match status" value="1"/>
</dbReference>
<dbReference type="GO" id="GO:0004386">
    <property type="term" value="F:helicase activity"/>
    <property type="evidence" value="ECO:0007669"/>
    <property type="project" value="UniProtKB-KW"/>
</dbReference>
<feature type="domain" description="Helicase ATP-binding" evidence="5">
    <location>
        <begin position="289"/>
        <end position="458"/>
    </location>
</feature>
<dbReference type="GO" id="GO:0005524">
    <property type="term" value="F:ATP binding"/>
    <property type="evidence" value="ECO:0007669"/>
    <property type="project" value="UniProtKB-KW"/>
</dbReference>
<dbReference type="EMBL" id="CP046401">
    <property type="protein sequence ID" value="QGY45758.1"/>
    <property type="molecule type" value="Genomic_DNA"/>
</dbReference>
<dbReference type="GO" id="GO:0003677">
    <property type="term" value="F:DNA binding"/>
    <property type="evidence" value="ECO:0007669"/>
    <property type="project" value="InterPro"/>
</dbReference>
<dbReference type="PANTHER" id="PTHR11274:SF0">
    <property type="entry name" value="GENERAL TRANSCRIPTION AND DNA REPAIR FACTOR IIH HELICASE SUBUNIT XPB"/>
    <property type="match status" value="1"/>
</dbReference>
<keyword evidence="7" id="KW-1185">Reference proteome</keyword>
<dbReference type="Pfam" id="PF04851">
    <property type="entry name" value="ResIII"/>
    <property type="match status" value="1"/>
</dbReference>
<dbReference type="InterPro" id="IPR050615">
    <property type="entry name" value="ATP-dep_DNA_Helicase"/>
</dbReference>
<dbReference type="PANTHER" id="PTHR11274">
    <property type="entry name" value="RAD25/XP-B DNA REPAIR HELICASE"/>
    <property type="match status" value="1"/>
</dbReference>
<evidence type="ECO:0000313" key="7">
    <source>
        <dbReference type="Proteomes" id="UP000428260"/>
    </source>
</evidence>
<sequence>MLPQIKHPETLEYSSDGKNLPIEFFMLTVPECKKIDLKLGYFSSNAIRTLAYGFAQFIHNGGVLRIISNHFLSVKDKLLISEDEIESLVEDKKVEYLINKDLEGLAKILEGGDQHFFDCLKYLLKHDRLQIIPVKLKPNRLAHFKQGILDDGTNQVYFNGSCNFTYRGLVDNGESLSIARSWGENSEKIKVKENIENIERICTRKDVGFEYLTPEQIIEVIEKTGKDKQLDELIEDEINIYEKLSHLPSLKNTFTKYTSDFRKKVEEEKHNPKFPYPEGPRDYQAEACEKWIANGKKGIFAMATGTGKTITALNCLLNEYRESGLIQSIILVPTNDLQRQWIKEVHKFNITDIIVVGIDSDWKSKISRLTTNFQFGRQKPFVLISTYVSFARYTLQNFLKYFPKETLLIADEAHNIASPKVLEVLPSTLFKKRIGLSATPKRIYDGEGTEEMNKFFDDEPPYIYSFTMEEAIAKGILCQYEYHPHLVELTTEELEEYKEITLKLSKFFDSETKKIKDNDVVTMLLMKRKRIIHKAENKIAVFKKILKQEFDKRKSLKYTFVYVPEGFDDNSSEEGRIIQQYNQAIMETDNQIRVSTFTGDNKDRSFVLQSFEDGNIDVLTAMKCLDEGVDIPRTELAIFCSSTGNPRQFIQRRGRILKQHIDKEYAVIHDLVVVPKTDAKKSQIQFIC</sequence>
<dbReference type="KEGG" id="mcos:GM418_19400"/>
<dbReference type="InterPro" id="IPR014001">
    <property type="entry name" value="Helicase_ATP-bd"/>
</dbReference>
<dbReference type="Gene3D" id="3.40.50.300">
    <property type="entry name" value="P-loop containing nucleotide triphosphate hydrolases"/>
    <property type="match status" value="2"/>
</dbReference>
<dbReference type="PROSITE" id="PS51192">
    <property type="entry name" value="HELICASE_ATP_BIND_1"/>
    <property type="match status" value="1"/>
</dbReference>
<reference evidence="6 7" key="1">
    <citation type="submission" date="2019-11" db="EMBL/GenBank/DDBJ databases">
        <authorList>
            <person name="Zheng R.K."/>
            <person name="Sun C.M."/>
        </authorList>
    </citation>
    <scope>NUCLEOTIDE SEQUENCE [LARGE SCALE GENOMIC DNA]</scope>
    <source>
        <strain evidence="6 7">WC007</strain>
    </source>
</reference>
<dbReference type="Proteomes" id="UP000428260">
    <property type="component" value="Chromosome"/>
</dbReference>
<keyword evidence="1" id="KW-0547">Nucleotide-binding</keyword>
<dbReference type="AlphaFoldDB" id="A0A6I6JXA3"/>
<evidence type="ECO:0000259" key="5">
    <source>
        <dbReference type="PROSITE" id="PS51192"/>
    </source>
</evidence>
<accession>A0A6I6JXA3</accession>
<evidence type="ECO:0000256" key="2">
    <source>
        <dbReference type="ARBA" id="ARBA00022801"/>
    </source>
</evidence>
<dbReference type="SMART" id="SM00487">
    <property type="entry name" value="DEXDc"/>
    <property type="match status" value="1"/>
</dbReference>
<keyword evidence="2" id="KW-0378">Hydrolase</keyword>